<feature type="domain" description="EamA" evidence="8">
    <location>
        <begin position="6"/>
        <end position="139"/>
    </location>
</feature>
<keyword evidence="4 7" id="KW-0812">Transmembrane</keyword>
<comment type="similarity">
    <text evidence="2">Belongs to the EamA transporter family.</text>
</comment>
<evidence type="ECO:0000313" key="9">
    <source>
        <dbReference type="EMBL" id="MEB3101904.1"/>
    </source>
</evidence>
<dbReference type="Proteomes" id="UP001310386">
    <property type="component" value="Unassembled WGS sequence"/>
</dbReference>
<feature type="transmembrane region" description="Helical" evidence="7">
    <location>
        <begin position="69"/>
        <end position="89"/>
    </location>
</feature>
<gene>
    <name evidence="9" type="ORF">VF724_09530</name>
</gene>
<feature type="transmembrane region" description="Helical" evidence="7">
    <location>
        <begin position="185"/>
        <end position="203"/>
    </location>
</feature>
<feature type="transmembrane region" description="Helical" evidence="7">
    <location>
        <begin position="95"/>
        <end position="116"/>
    </location>
</feature>
<evidence type="ECO:0000256" key="5">
    <source>
        <dbReference type="ARBA" id="ARBA00022989"/>
    </source>
</evidence>
<reference evidence="9" key="1">
    <citation type="submission" date="2023-12" db="EMBL/GenBank/DDBJ databases">
        <title>Fervidustalea candida gen. nov., sp. nov., a novel member of the family Paenibacillaceae isolated from a geothermal area.</title>
        <authorList>
            <person name="Li W.-J."/>
            <person name="Jiao J.-Y."/>
            <person name="Chen Y."/>
        </authorList>
    </citation>
    <scope>NUCLEOTIDE SEQUENCE</scope>
    <source>
        <strain evidence="9">SYSU GA230002</strain>
    </source>
</reference>
<name>A0ABU5ZHC3_9BACL</name>
<evidence type="ECO:0000313" key="10">
    <source>
        <dbReference type="Proteomes" id="UP001310386"/>
    </source>
</evidence>
<comment type="caution">
    <text evidence="9">The sequence shown here is derived from an EMBL/GenBank/DDBJ whole genome shotgun (WGS) entry which is preliminary data.</text>
</comment>
<keyword evidence="6 7" id="KW-0472">Membrane</keyword>
<dbReference type="InterPro" id="IPR000620">
    <property type="entry name" value="EamA_dom"/>
</dbReference>
<keyword evidence="3" id="KW-1003">Cell membrane</keyword>
<evidence type="ECO:0000256" key="2">
    <source>
        <dbReference type="ARBA" id="ARBA00007362"/>
    </source>
</evidence>
<evidence type="ECO:0000256" key="3">
    <source>
        <dbReference type="ARBA" id="ARBA00022475"/>
    </source>
</evidence>
<feature type="transmembrane region" description="Helical" evidence="7">
    <location>
        <begin position="274"/>
        <end position="292"/>
    </location>
</feature>
<feature type="transmembrane region" description="Helical" evidence="7">
    <location>
        <begin position="34"/>
        <end position="57"/>
    </location>
</feature>
<dbReference type="InterPro" id="IPR037185">
    <property type="entry name" value="EmrE-like"/>
</dbReference>
<dbReference type="Pfam" id="PF00892">
    <property type="entry name" value="EamA"/>
    <property type="match status" value="2"/>
</dbReference>
<evidence type="ECO:0000256" key="6">
    <source>
        <dbReference type="ARBA" id="ARBA00023136"/>
    </source>
</evidence>
<evidence type="ECO:0000256" key="7">
    <source>
        <dbReference type="SAM" id="Phobius"/>
    </source>
</evidence>
<evidence type="ECO:0000256" key="1">
    <source>
        <dbReference type="ARBA" id="ARBA00004651"/>
    </source>
</evidence>
<dbReference type="PANTHER" id="PTHR32322:SF18">
    <property type="entry name" value="S-ADENOSYLMETHIONINE_S-ADENOSYLHOMOCYSTEINE TRANSPORTER"/>
    <property type="match status" value="1"/>
</dbReference>
<accession>A0ABU5ZHC3</accession>
<feature type="transmembrane region" description="Helical" evidence="7">
    <location>
        <begin position="250"/>
        <end position="268"/>
    </location>
</feature>
<dbReference type="RefSeq" id="WP_371754026.1">
    <property type="nucleotide sequence ID" value="NZ_JAYJLD010000011.1"/>
</dbReference>
<sequence>MDRKSPYLLLVIATCLWGGNFVMGKVLVTEIPPIVLALLRWTVALMITLPLFGKQIWQQRKLFLKHWKTVVFLALTGVTGFNTFTYVAVQYTGSINAALMNSAAPIIIVVLSMIFLGEKFSVRRGIGILISMAGVLWIITRGSWAALTQLDFNRGDLWMILAVALWAAYSIGVKKIAGQLPPNALLALTVIITVIVLFPIAMFELTIQKPLPPHSWTATIVGILYIGIFASIVAFLSWNKAVAIIGPSRSANFLNLIPLFSAIFAILFTGEHLAFFHFAGAFLILLGVYVTTRTDRRAHSQPLKSEFPEKKTTPLDI</sequence>
<dbReference type="InterPro" id="IPR050638">
    <property type="entry name" value="AA-Vitamin_Transporters"/>
</dbReference>
<feature type="transmembrane region" description="Helical" evidence="7">
    <location>
        <begin position="215"/>
        <end position="238"/>
    </location>
</feature>
<dbReference type="Gene3D" id="1.10.3730.20">
    <property type="match status" value="1"/>
</dbReference>
<protein>
    <submittedName>
        <fullName evidence="9">DMT family transporter</fullName>
    </submittedName>
</protein>
<feature type="domain" description="EamA" evidence="8">
    <location>
        <begin position="154"/>
        <end position="292"/>
    </location>
</feature>
<keyword evidence="10" id="KW-1185">Reference proteome</keyword>
<feature type="transmembrane region" description="Helical" evidence="7">
    <location>
        <begin position="157"/>
        <end position="173"/>
    </location>
</feature>
<dbReference type="SUPFAM" id="SSF103481">
    <property type="entry name" value="Multidrug resistance efflux transporter EmrE"/>
    <property type="match status" value="2"/>
</dbReference>
<dbReference type="PANTHER" id="PTHR32322">
    <property type="entry name" value="INNER MEMBRANE TRANSPORTER"/>
    <property type="match status" value="1"/>
</dbReference>
<evidence type="ECO:0000256" key="4">
    <source>
        <dbReference type="ARBA" id="ARBA00022692"/>
    </source>
</evidence>
<comment type="subcellular location">
    <subcellularLocation>
        <location evidence="1">Cell membrane</location>
        <topology evidence="1">Multi-pass membrane protein</topology>
    </subcellularLocation>
</comment>
<proteinExistence type="inferred from homology"/>
<keyword evidence="5 7" id="KW-1133">Transmembrane helix</keyword>
<evidence type="ECO:0000259" key="8">
    <source>
        <dbReference type="Pfam" id="PF00892"/>
    </source>
</evidence>
<feature type="transmembrane region" description="Helical" evidence="7">
    <location>
        <begin position="128"/>
        <end position="145"/>
    </location>
</feature>
<dbReference type="EMBL" id="JAYJLD010000011">
    <property type="protein sequence ID" value="MEB3101904.1"/>
    <property type="molecule type" value="Genomic_DNA"/>
</dbReference>
<organism evidence="9 10">
    <name type="scientific">Ferviditalea candida</name>
    <dbReference type="NCBI Taxonomy" id="3108399"/>
    <lineage>
        <taxon>Bacteria</taxon>
        <taxon>Bacillati</taxon>
        <taxon>Bacillota</taxon>
        <taxon>Bacilli</taxon>
        <taxon>Bacillales</taxon>
        <taxon>Paenibacillaceae</taxon>
        <taxon>Ferviditalea</taxon>
    </lineage>
</organism>